<evidence type="ECO:0000256" key="6">
    <source>
        <dbReference type="PIRSR" id="PIRSR600888-3"/>
    </source>
</evidence>
<dbReference type="InterPro" id="IPR011051">
    <property type="entry name" value="RmlC_Cupin_sf"/>
</dbReference>
<comment type="similarity">
    <text evidence="7">Belongs to the dTDP-4-dehydrorhamnose 3,5-epimerase family.</text>
</comment>
<evidence type="ECO:0000256" key="7">
    <source>
        <dbReference type="RuleBase" id="RU364069"/>
    </source>
</evidence>
<dbReference type="EC" id="5.1.3.13" evidence="3 7"/>
<reference evidence="9 10" key="2">
    <citation type="submission" date="2018-03" db="EMBL/GenBank/DDBJ databases">
        <title>Draft genome of Pseudomonas putida strain KT-27.</title>
        <authorList>
            <person name="Yoshizawa S."/>
            <person name="Khan N.H."/>
            <person name="Nishimura M."/>
            <person name="Chiura H.X."/>
            <person name="Ogura Y."/>
            <person name="Hayashi T."/>
            <person name="Kogure K."/>
        </authorList>
    </citation>
    <scope>NUCLEOTIDE SEQUENCE [LARGE SCALE GENOMIC DNA]</scope>
    <source>
        <strain evidence="9 10">KT-27</strain>
    </source>
</reference>
<dbReference type="SUPFAM" id="SSF51182">
    <property type="entry name" value="RmlC-like cupins"/>
    <property type="match status" value="2"/>
</dbReference>
<dbReference type="GO" id="GO:0000271">
    <property type="term" value="P:polysaccharide biosynthetic process"/>
    <property type="evidence" value="ECO:0007669"/>
    <property type="project" value="TreeGrafter"/>
</dbReference>
<gene>
    <name evidence="9" type="ORF">BGP80_21015</name>
</gene>
<dbReference type="GO" id="GO:0019305">
    <property type="term" value="P:dTDP-rhamnose biosynthetic process"/>
    <property type="evidence" value="ECO:0007669"/>
    <property type="project" value="UniProtKB-UniRule"/>
</dbReference>
<dbReference type="PANTHER" id="PTHR21047:SF2">
    <property type="entry name" value="THYMIDINE DIPHOSPHO-4-KETO-RHAMNOSE 3,5-EPIMERASE"/>
    <property type="match status" value="1"/>
</dbReference>
<dbReference type="GO" id="GO:0008830">
    <property type="term" value="F:dTDP-4-dehydrorhamnose 3,5-epimerase activity"/>
    <property type="evidence" value="ECO:0007669"/>
    <property type="project" value="UniProtKB-UniRule"/>
</dbReference>
<feature type="domain" description="Sugar 3,4-ketoisomerase QdtA cupin" evidence="8">
    <location>
        <begin position="198"/>
        <end position="319"/>
    </location>
</feature>
<evidence type="ECO:0000256" key="4">
    <source>
        <dbReference type="ARBA" id="ARBA00019595"/>
    </source>
</evidence>
<protein>
    <recommendedName>
        <fullName evidence="4 7">dTDP-4-dehydrorhamnose 3,5-epimerase</fullName>
        <ecNumber evidence="3 7">5.1.3.13</ecNumber>
    </recommendedName>
    <alternativeName>
        <fullName evidence="7">Thymidine diphospho-4-keto-rhamnose 3,5-epimerase</fullName>
    </alternativeName>
</protein>
<dbReference type="Pfam" id="PF05523">
    <property type="entry name" value="FdtA"/>
    <property type="match status" value="1"/>
</dbReference>
<dbReference type="CDD" id="cd00438">
    <property type="entry name" value="cupin_RmlC"/>
    <property type="match status" value="1"/>
</dbReference>
<name>A0A2S3WH62_PSEPU</name>
<evidence type="ECO:0000256" key="2">
    <source>
        <dbReference type="ARBA" id="ARBA00001997"/>
    </source>
</evidence>
<dbReference type="InterPro" id="IPR008894">
    <property type="entry name" value="QdtA_cupin_dom"/>
</dbReference>
<proteinExistence type="inferred from homology"/>
<dbReference type="AlphaFoldDB" id="A0A2S3WH62"/>
<feature type="active site" description="Proton acceptor" evidence="5">
    <location>
        <position position="67"/>
    </location>
</feature>
<dbReference type="GO" id="GO:0005829">
    <property type="term" value="C:cytosol"/>
    <property type="evidence" value="ECO:0007669"/>
    <property type="project" value="TreeGrafter"/>
</dbReference>
<evidence type="ECO:0000256" key="5">
    <source>
        <dbReference type="PIRSR" id="PIRSR600888-1"/>
    </source>
</evidence>
<comment type="function">
    <text evidence="2 7">Catalyzes the epimerization of the C3' and C5'positions of dTDP-6-deoxy-D-xylo-4-hexulose, forming dTDP-6-deoxy-L-lyxo-4-hexulose.</text>
</comment>
<evidence type="ECO:0000313" key="10">
    <source>
        <dbReference type="Proteomes" id="UP000237194"/>
    </source>
</evidence>
<dbReference type="CDD" id="cd20292">
    <property type="entry name" value="cupin_QdtA-like"/>
    <property type="match status" value="1"/>
</dbReference>
<evidence type="ECO:0000259" key="8">
    <source>
        <dbReference type="Pfam" id="PF05523"/>
    </source>
</evidence>
<sequence>MKLLQTKIPDVVIVELDVYEDHRGWFTETFNETRFHGALLELGLSKPRAFVQDNHSMSHRGVLRGLHFQRAPYAQGKLVRVVRGAALDVAVDIRPSSPTFGQWVSVELTEANNRMLWIPEGFAHGFIALENDTHFLYKTTDVYHKEAEGNIHWNDPDLAIDWPMRDALIVSEKDDQAASFKHHQDTAGAGLVAQTELFKVLGDHRGQLVVLQALDNVPFPIKRVYYLTETLPGVSRGFHAHRELTQLAICVSGRCRMLMDDGTSRSDHWLDAFNKGILIPPMVWHEMHDFSPDCVLLVLADNHYDEADYIREYSEFLDINNA</sequence>
<reference evidence="9 10" key="1">
    <citation type="submission" date="2016-08" db="EMBL/GenBank/DDBJ databases">
        <authorList>
            <person name="Seilhamer J.J."/>
        </authorList>
    </citation>
    <scope>NUCLEOTIDE SEQUENCE [LARGE SCALE GENOMIC DNA]</scope>
    <source>
        <strain evidence="9 10">KT-27</strain>
    </source>
</reference>
<keyword evidence="7" id="KW-0413">Isomerase</keyword>
<dbReference type="InterPro" id="IPR000888">
    <property type="entry name" value="RmlC-like"/>
</dbReference>
<comment type="catalytic activity">
    <reaction evidence="1 7">
        <text>dTDP-4-dehydro-6-deoxy-alpha-D-glucose = dTDP-4-dehydro-beta-L-rhamnose</text>
        <dbReference type="Rhea" id="RHEA:16969"/>
        <dbReference type="ChEBI" id="CHEBI:57649"/>
        <dbReference type="ChEBI" id="CHEBI:62830"/>
        <dbReference type="EC" id="5.1.3.13"/>
    </reaction>
</comment>
<dbReference type="Gene3D" id="2.60.120.10">
    <property type="entry name" value="Jelly Rolls"/>
    <property type="match status" value="2"/>
</dbReference>
<dbReference type="Proteomes" id="UP000237194">
    <property type="component" value="Unassembled WGS sequence"/>
</dbReference>
<feature type="site" description="Participates in a stacking interaction with the thymidine ring of dTDP-4-oxo-6-deoxyglucose" evidence="6">
    <location>
        <position position="143"/>
    </location>
</feature>
<dbReference type="EMBL" id="MIND01000018">
    <property type="protein sequence ID" value="POF90280.1"/>
    <property type="molecule type" value="Genomic_DNA"/>
</dbReference>
<dbReference type="InterPro" id="IPR014710">
    <property type="entry name" value="RmlC-like_jellyroll"/>
</dbReference>
<comment type="caution">
    <text evidence="9">The sequence shown here is derived from an EMBL/GenBank/DDBJ whole genome shotgun (WGS) entry which is preliminary data.</text>
</comment>
<dbReference type="Pfam" id="PF00908">
    <property type="entry name" value="dTDP_sugar_isom"/>
    <property type="match status" value="1"/>
</dbReference>
<dbReference type="PANTHER" id="PTHR21047">
    <property type="entry name" value="DTDP-6-DEOXY-D-GLUCOSE-3,5 EPIMERASE"/>
    <property type="match status" value="1"/>
</dbReference>
<dbReference type="UniPathway" id="UPA00124"/>
<comment type="subunit">
    <text evidence="7">Homodimer.</text>
</comment>
<accession>A0A2S3WH62</accession>
<evidence type="ECO:0000313" key="9">
    <source>
        <dbReference type="EMBL" id="POF90280.1"/>
    </source>
</evidence>
<dbReference type="NCBIfam" id="TIGR01221">
    <property type="entry name" value="rmlC"/>
    <property type="match status" value="1"/>
</dbReference>
<feature type="active site" description="Proton donor" evidence="5">
    <location>
        <position position="137"/>
    </location>
</feature>
<evidence type="ECO:0000256" key="3">
    <source>
        <dbReference type="ARBA" id="ARBA00012098"/>
    </source>
</evidence>
<comment type="pathway">
    <text evidence="7">Carbohydrate biosynthesis; dTDP-L-rhamnose biosynthesis.</text>
</comment>
<organism evidence="9 10">
    <name type="scientific">Pseudomonas putida</name>
    <name type="common">Arthrobacter siderocapsulatus</name>
    <dbReference type="NCBI Taxonomy" id="303"/>
    <lineage>
        <taxon>Bacteria</taxon>
        <taxon>Pseudomonadati</taxon>
        <taxon>Pseudomonadota</taxon>
        <taxon>Gammaproteobacteria</taxon>
        <taxon>Pseudomonadales</taxon>
        <taxon>Pseudomonadaceae</taxon>
        <taxon>Pseudomonas</taxon>
    </lineage>
</organism>
<evidence type="ECO:0000256" key="1">
    <source>
        <dbReference type="ARBA" id="ARBA00001298"/>
    </source>
</evidence>